<feature type="region of interest" description="Disordered" evidence="6">
    <location>
        <begin position="1"/>
        <end position="53"/>
    </location>
</feature>
<keyword evidence="8" id="KW-1185">Reference proteome</keyword>
<organism evidence="7 8">
    <name type="scientific">Virgibacillus dokdonensis</name>
    <dbReference type="NCBI Taxonomy" id="302167"/>
    <lineage>
        <taxon>Bacteria</taxon>
        <taxon>Bacillati</taxon>
        <taxon>Bacillota</taxon>
        <taxon>Bacilli</taxon>
        <taxon>Bacillales</taxon>
        <taxon>Bacillaceae</taxon>
        <taxon>Virgibacillus</taxon>
    </lineage>
</organism>
<evidence type="ECO:0000313" key="7">
    <source>
        <dbReference type="EMBL" id="MEF2292009.1"/>
    </source>
</evidence>
<dbReference type="PANTHER" id="PTHR21237">
    <property type="entry name" value="GRPE PROTEIN"/>
    <property type="match status" value="1"/>
</dbReference>
<gene>
    <name evidence="3 7" type="primary">grpE</name>
    <name evidence="7" type="ORF">V2W34_08255</name>
</gene>
<dbReference type="PANTHER" id="PTHR21237:SF23">
    <property type="entry name" value="GRPE PROTEIN HOMOLOG, MITOCHONDRIAL"/>
    <property type="match status" value="1"/>
</dbReference>
<accession>A0ABU7VEA1</accession>
<dbReference type="InterPro" id="IPR000740">
    <property type="entry name" value="GrpE"/>
</dbReference>
<dbReference type="SUPFAM" id="SSF58014">
    <property type="entry name" value="Coiled-coil domain of nucleotide exchange factor GrpE"/>
    <property type="match status" value="1"/>
</dbReference>
<reference evidence="7 8" key="1">
    <citation type="submission" date="2024-01" db="EMBL/GenBank/DDBJ databases">
        <title>Survival strategy associated with biotechnological potential of Virgibacillus dokdonensis T4.6 isolated from salt-fermented shrimp paste.</title>
        <authorList>
            <person name="Doan T.V."/>
            <person name="Quach N.T."/>
            <person name="Phi Q.-T."/>
        </authorList>
    </citation>
    <scope>NUCLEOTIDE SEQUENCE [LARGE SCALE GENOMIC DNA]</scope>
    <source>
        <strain evidence="7 8">T4.6</strain>
    </source>
</reference>
<keyword evidence="3 4" id="KW-0346">Stress response</keyword>
<dbReference type="Gene3D" id="3.90.20.20">
    <property type="match status" value="1"/>
</dbReference>
<dbReference type="InterPro" id="IPR013805">
    <property type="entry name" value="GrpE_CC"/>
</dbReference>
<proteinExistence type="inferred from homology"/>
<keyword evidence="3" id="KW-0963">Cytoplasm</keyword>
<feature type="compositionally biased region" description="Acidic residues" evidence="6">
    <location>
        <begin position="21"/>
        <end position="33"/>
    </location>
</feature>
<comment type="subunit">
    <text evidence="3">Homodimer.</text>
</comment>
<dbReference type="EMBL" id="JAZHPM010000011">
    <property type="protein sequence ID" value="MEF2292009.1"/>
    <property type="molecule type" value="Genomic_DNA"/>
</dbReference>
<evidence type="ECO:0000256" key="1">
    <source>
        <dbReference type="ARBA" id="ARBA00009054"/>
    </source>
</evidence>
<dbReference type="Gene3D" id="2.30.22.10">
    <property type="entry name" value="Head domain of nucleotide exchange factor GrpE"/>
    <property type="match status" value="1"/>
</dbReference>
<dbReference type="SUPFAM" id="SSF51064">
    <property type="entry name" value="Head domain of nucleotide exchange factor GrpE"/>
    <property type="match status" value="1"/>
</dbReference>
<dbReference type="Pfam" id="PF01025">
    <property type="entry name" value="GrpE"/>
    <property type="match status" value="1"/>
</dbReference>
<comment type="similarity">
    <text evidence="1 3 5">Belongs to the GrpE family.</text>
</comment>
<dbReference type="PRINTS" id="PR00773">
    <property type="entry name" value="GRPEPROTEIN"/>
</dbReference>
<evidence type="ECO:0000256" key="2">
    <source>
        <dbReference type="ARBA" id="ARBA00023186"/>
    </source>
</evidence>
<dbReference type="HAMAP" id="MF_01151">
    <property type="entry name" value="GrpE"/>
    <property type="match status" value="1"/>
</dbReference>
<dbReference type="Proteomes" id="UP001356080">
    <property type="component" value="Unassembled WGS sequence"/>
</dbReference>
<dbReference type="RefSeq" id="WP_077703503.1">
    <property type="nucleotide sequence ID" value="NZ_CP018622.1"/>
</dbReference>
<comment type="function">
    <text evidence="3 4">Participates actively in the response to hyperosmotic and heat shock by preventing the aggregation of stress-denatured proteins, in association with DnaK and GrpE. It is the nucleotide exchange factor for DnaK and may function as a thermosensor. Unfolded proteins bind initially to DnaJ; upon interaction with the DnaJ-bound protein, DnaK hydrolyzes its bound ATP, resulting in the formation of a stable complex. GrpE releases ADP from DnaK; ATP binding to DnaK triggers the release of the substrate protein, thus completing the reaction cycle. Several rounds of ATP-dependent interactions between DnaJ, DnaK and GrpE are required for fully efficient folding.</text>
</comment>
<dbReference type="InterPro" id="IPR009012">
    <property type="entry name" value="GrpE_head"/>
</dbReference>
<evidence type="ECO:0000256" key="6">
    <source>
        <dbReference type="SAM" id="MobiDB-lite"/>
    </source>
</evidence>
<comment type="caution">
    <text evidence="7">The sequence shown here is derived from an EMBL/GenBank/DDBJ whole genome shotgun (WGS) entry which is preliminary data.</text>
</comment>
<dbReference type="CDD" id="cd00446">
    <property type="entry name" value="GrpE"/>
    <property type="match status" value="1"/>
</dbReference>
<dbReference type="PROSITE" id="PS01071">
    <property type="entry name" value="GRPE"/>
    <property type="match status" value="1"/>
</dbReference>
<sequence length="203" mass="23043">MEVSGVEEQEKNTNTATENDDKQEEVVEEEAVESVEVLDKDDTDEANDSDADAELQSKLKALQAEKEELYQKLLRVQAEYDNFKKRTVKEREAARKYQSQDLIQELLPALDNFERALQVEKTEDTASIIDGISMVYKQIKDALASQGAEEITAVGEEFDPNVHHAVMQIEAEDKPSNIVVEELQKGYKLKDRVIRPAMVKVNK</sequence>
<feature type="compositionally biased region" description="Acidic residues" evidence="6">
    <location>
        <begin position="39"/>
        <end position="53"/>
    </location>
</feature>
<evidence type="ECO:0000256" key="3">
    <source>
        <dbReference type="HAMAP-Rule" id="MF_01151"/>
    </source>
</evidence>
<evidence type="ECO:0000256" key="5">
    <source>
        <dbReference type="RuleBase" id="RU004478"/>
    </source>
</evidence>
<evidence type="ECO:0000313" key="8">
    <source>
        <dbReference type="Proteomes" id="UP001356080"/>
    </source>
</evidence>
<comment type="subcellular location">
    <subcellularLocation>
        <location evidence="3">Cytoplasm</location>
    </subcellularLocation>
</comment>
<name>A0ABU7VEA1_9BACI</name>
<keyword evidence="2 3" id="KW-0143">Chaperone</keyword>
<protein>
    <recommendedName>
        <fullName evidence="3 4">Protein GrpE</fullName>
    </recommendedName>
    <alternativeName>
        <fullName evidence="3">HSP-70 cofactor</fullName>
    </alternativeName>
</protein>
<evidence type="ECO:0000256" key="4">
    <source>
        <dbReference type="RuleBase" id="RU000639"/>
    </source>
</evidence>
<dbReference type="NCBIfam" id="NF010738">
    <property type="entry name" value="PRK14140.1"/>
    <property type="match status" value="1"/>
</dbReference>